<reference evidence="3" key="1">
    <citation type="submission" date="2011-04" db="EMBL/GenBank/DDBJ databases">
        <title>Evolution of plant cell wall degrading machinery underlies the functional diversity of forest fungi.</title>
        <authorList>
            <consortium name="US DOE Joint Genome Institute (JGI-PGF)"/>
            <person name="Eastwood D.C."/>
            <person name="Floudas D."/>
            <person name="Binder M."/>
            <person name="Majcherczyk A."/>
            <person name="Schneider P."/>
            <person name="Aerts A."/>
            <person name="Asiegbu F.O."/>
            <person name="Baker S.E."/>
            <person name="Barry K."/>
            <person name="Bendiksby M."/>
            <person name="Blumentritt M."/>
            <person name="Coutinho P.M."/>
            <person name="Cullen D."/>
            <person name="Cullen D."/>
            <person name="Gathman A."/>
            <person name="Goodell B."/>
            <person name="Henrissat B."/>
            <person name="Ihrmark K."/>
            <person name="Kauserud H."/>
            <person name="Kohler A."/>
            <person name="LaButti K."/>
            <person name="Lapidus A."/>
            <person name="Lavin J.L."/>
            <person name="Lee Y.-H."/>
            <person name="Lindquist E."/>
            <person name="Lilly W."/>
            <person name="Lucas S."/>
            <person name="Morin E."/>
            <person name="Murat C."/>
            <person name="Oguiza J.A."/>
            <person name="Park J."/>
            <person name="Pisabarro A.G."/>
            <person name="Riley R."/>
            <person name="Rosling A."/>
            <person name="Salamov A."/>
            <person name="Schmidt O."/>
            <person name="Schmutz J."/>
            <person name="Skrede I."/>
            <person name="Stenlid J."/>
            <person name="Wiebenga A."/>
            <person name="Xie X."/>
            <person name="Kues U."/>
            <person name="Hibbett D.S."/>
            <person name="Hoffmeister D."/>
            <person name="Hogberg N."/>
            <person name="Martin F."/>
            <person name="Grigoriev I.V."/>
            <person name="Watkinson S.C."/>
        </authorList>
    </citation>
    <scope>NUCLEOTIDE SEQUENCE</scope>
    <source>
        <strain evidence="3">S7.9</strain>
    </source>
</reference>
<name>F8NKB5_SERL9</name>
<feature type="compositionally biased region" description="Polar residues" evidence="1">
    <location>
        <begin position="1"/>
        <end position="21"/>
    </location>
</feature>
<dbReference type="EMBL" id="GL945430">
    <property type="protein sequence ID" value="EGO28381.1"/>
    <property type="molecule type" value="Genomic_DNA"/>
</dbReference>
<feature type="region of interest" description="Disordered" evidence="1">
    <location>
        <begin position="163"/>
        <end position="210"/>
    </location>
</feature>
<feature type="region of interest" description="Disordered" evidence="1">
    <location>
        <begin position="359"/>
        <end position="425"/>
    </location>
</feature>
<sequence>MPNNKSGPTQYSALDITSSLSKPDPEAAASRMSDIALRKKKNADAQAAFRQRRANYIATLEETVTSLESVVLQLQDSCREARSEAADLRQGNIRLRQDFRERESFWRALWQARKGGQVTEADDLDLPPLPSSFATLQHTNSAGQIAQTTISTVNQYRDEGTVYQSNDESSNGFCRDSYGAGSSQSYADHSPSLSYSGAERSQQGEGSSHHYSLYDRISKQNEYNYPVSNSTCEAAPWSHSIQNKSSSESPMLTTEMSYNSCYSDDPKLHLNTLDTAPYIFSSSRSLSPSTSTPPSSSTTSLTSTFQFSFPDGSITQDHHDFEFHGHTSAHSAEVTLHGGTADISVRGSGSDGVRYRVGARRANSGPERPLLPAIPYFSGSDNSSQHERGSSEGEGTYSHHLRSRPHRGTPQRESRSPSPGAPPISGTLAVIKAQAFGALRRTRVRSKKSSDGAAKVAMEVLEARGIGMGVGGGISSKRPRLLDDTEVLT</sequence>
<organism>
    <name type="scientific">Serpula lacrymans var. lacrymans (strain S7.9)</name>
    <name type="common">Dry rot fungus</name>
    <dbReference type="NCBI Taxonomy" id="578457"/>
    <lineage>
        <taxon>Eukaryota</taxon>
        <taxon>Fungi</taxon>
        <taxon>Dikarya</taxon>
        <taxon>Basidiomycota</taxon>
        <taxon>Agaricomycotina</taxon>
        <taxon>Agaricomycetes</taxon>
        <taxon>Agaricomycetidae</taxon>
        <taxon>Boletales</taxon>
        <taxon>Coniophorineae</taxon>
        <taxon>Serpulaceae</taxon>
        <taxon>Serpula</taxon>
    </lineage>
</organism>
<gene>
    <name evidence="3" type="ORF">SERLADRAFT_458760</name>
</gene>
<evidence type="ECO:0000256" key="1">
    <source>
        <dbReference type="SAM" id="MobiDB-lite"/>
    </source>
</evidence>
<dbReference type="PROSITE" id="PS00036">
    <property type="entry name" value="BZIP_BASIC"/>
    <property type="match status" value="1"/>
</dbReference>
<dbReference type="HOGENOM" id="CLU_633357_0_0_1"/>
<dbReference type="InterPro" id="IPR004827">
    <property type="entry name" value="bZIP"/>
</dbReference>
<dbReference type="GO" id="GO:0003700">
    <property type="term" value="F:DNA-binding transcription factor activity"/>
    <property type="evidence" value="ECO:0007669"/>
    <property type="project" value="InterPro"/>
</dbReference>
<feature type="compositionally biased region" description="Basic residues" evidence="1">
    <location>
        <begin position="399"/>
        <end position="409"/>
    </location>
</feature>
<feature type="domain" description="BZIP" evidence="2">
    <location>
        <begin position="38"/>
        <end position="52"/>
    </location>
</feature>
<dbReference type="AlphaFoldDB" id="F8NKB5"/>
<dbReference type="SUPFAM" id="SSF57959">
    <property type="entry name" value="Leucine zipper domain"/>
    <property type="match status" value="1"/>
</dbReference>
<dbReference type="RefSeq" id="XP_007314580.1">
    <property type="nucleotide sequence ID" value="XM_007314518.1"/>
</dbReference>
<feature type="compositionally biased region" description="Polar residues" evidence="1">
    <location>
        <begin position="163"/>
        <end position="172"/>
    </location>
</feature>
<dbReference type="Gene3D" id="1.20.5.170">
    <property type="match status" value="1"/>
</dbReference>
<feature type="region of interest" description="Disordered" evidence="1">
    <location>
        <begin position="282"/>
        <end position="303"/>
    </location>
</feature>
<feature type="compositionally biased region" description="Polar residues" evidence="1">
    <location>
        <begin position="180"/>
        <end position="210"/>
    </location>
</feature>
<accession>F8NKB5</accession>
<dbReference type="CDD" id="cd14688">
    <property type="entry name" value="bZIP_YAP"/>
    <property type="match status" value="1"/>
</dbReference>
<feature type="region of interest" description="Disordered" evidence="1">
    <location>
        <begin position="1"/>
        <end position="33"/>
    </location>
</feature>
<dbReference type="InterPro" id="IPR046347">
    <property type="entry name" value="bZIP_sf"/>
</dbReference>
<proteinExistence type="predicted"/>
<dbReference type="OrthoDB" id="2285533at2759"/>
<dbReference type="Proteomes" id="UP000008064">
    <property type="component" value="Unassembled WGS sequence"/>
</dbReference>
<evidence type="ECO:0000313" key="3">
    <source>
        <dbReference type="EMBL" id="EGO28381.1"/>
    </source>
</evidence>
<dbReference type="KEGG" id="sla:SERLADRAFT_458760"/>
<evidence type="ECO:0000259" key="2">
    <source>
        <dbReference type="PROSITE" id="PS00036"/>
    </source>
</evidence>
<dbReference type="GeneID" id="18817778"/>
<protein>
    <recommendedName>
        <fullName evidence="2">BZIP domain-containing protein</fullName>
    </recommendedName>
</protein>